<organism evidence="1 2">
    <name type="scientific">Nicotiana sylvestris</name>
    <name type="common">Wood tobacco</name>
    <name type="synonym">South American tobacco</name>
    <dbReference type="NCBI Taxonomy" id="4096"/>
    <lineage>
        <taxon>Eukaryota</taxon>
        <taxon>Viridiplantae</taxon>
        <taxon>Streptophyta</taxon>
        <taxon>Embryophyta</taxon>
        <taxon>Tracheophyta</taxon>
        <taxon>Spermatophyta</taxon>
        <taxon>Magnoliopsida</taxon>
        <taxon>eudicotyledons</taxon>
        <taxon>Gunneridae</taxon>
        <taxon>Pentapetalae</taxon>
        <taxon>asterids</taxon>
        <taxon>lamiids</taxon>
        <taxon>Solanales</taxon>
        <taxon>Solanaceae</taxon>
        <taxon>Nicotianoideae</taxon>
        <taxon>Nicotianeae</taxon>
        <taxon>Nicotiana</taxon>
    </lineage>
</organism>
<evidence type="ECO:0000313" key="2">
    <source>
        <dbReference type="RefSeq" id="XP_009788146.1"/>
    </source>
</evidence>
<accession>A0A1U7XER1</accession>
<dbReference type="RefSeq" id="XP_009788146.1">
    <property type="nucleotide sequence ID" value="XM_009789844.1"/>
</dbReference>
<dbReference type="AlphaFoldDB" id="A0A1U7XER1"/>
<gene>
    <name evidence="2" type="primary">LOC104236000</name>
</gene>
<protein>
    <submittedName>
        <fullName evidence="2">Uncharacterized protein LOC104236000 isoform X7</fullName>
    </submittedName>
</protein>
<sequence length="121" mass="14005">MFDKIPQPIVFQEFQNNGKRVDMRQCRGLRKNTTGVLSLYQRMLRSQNSSTELCSKGLKEGLRSLQYLMLASRSDLSVQLTVILVLLNALLRFKKGLFRFLSKLFLPRGSYRLIFCLEGLL</sequence>
<reference evidence="2" key="2">
    <citation type="submission" date="2025-08" db="UniProtKB">
        <authorList>
            <consortium name="RefSeq"/>
        </authorList>
    </citation>
    <scope>IDENTIFICATION</scope>
    <source>
        <tissue evidence="2">Leaf</tissue>
    </source>
</reference>
<keyword evidence="1" id="KW-1185">Reference proteome</keyword>
<proteinExistence type="predicted"/>
<evidence type="ECO:0000313" key="1">
    <source>
        <dbReference type="Proteomes" id="UP000189701"/>
    </source>
</evidence>
<name>A0A1U7XER1_NICSY</name>
<dbReference type="Proteomes" id="UP000189701">
    <property type="component" value="Unplaced"/>
</dbReference>
<reference evidence="1" key="1">
    <citation type="journal article" date="2013" name="Genome Biol.">
        <title>Reference genomes and transcriptomes of Nicotiana sylvestris and Nicotiana tomentosiformis.</title>
        <authorList>
            <person name="Sierro N."/>
            <person name="Battey J.N."/>
            <person name="Ouadi S."/>
            <person name="Bovet L."/>
            <person name="Goepfert S."/>
            <person name="Bakaher N."/>
            <person name="Peitsch M.C."/>
            <person name="Ivanov N.V."/>
        </authorList>
    </citation>
    <scope>NUCLEOTIDE SEQUENCE [LARGE SCALE GENOMIC DNA]</scope>
</reference>